<sequence>MSNKNYLFFIVFFIFCQQLFSQQKSQNTFPLTELLEILEKHSNYKFSYADDDLKNIEVPEPPNMLSVSETITFLEGKTGFKFTLIGGNQIIVDAKIAIKANSQKLIVEELDEIILANVIAKGVSKMKDGSYKINFDKIGIIPGLIENDAFQTIQALPGVESVNEKVSNINIRGGTNDQNLILWDGIRIYQAGHFFGLISAINPHQNHTVKLFKNGTPPSYGNSVSSVIELSSDKKINQDFTAELGLTFLSTDAFIDTPLDQKSSIQISARTSINNAFITPTYLQYYDRAFQNTELTANPDKMLNTKEKFYFSDVSFRWLYKLSEQDVLRLNYFSINNELKFTAEEFSLNSIQRKVSELSQSSLGMGAYYHRNWSENLATSLQLYHSNYNLNSTNSSINANTYLEQENILYENSLKITSNWALNNLFELNAGYQFITTNTKDTETETTITNEEAIKNGINANNVFSNLRYQSKDRKTVLNTGLRLNYINTFHSLLAEPRLSFNQQFFKHFSIEILGEIKNQSISQVINFQNDFLGIENRKWQLANQQTLPVTKSKQVSLGINYQKNNWLASIESYLKKVEGISSQTQGFQNQYEYAQLIGDYKILGVDLLINKKFKNFDARLSYSFTENNYYFKDLPASTIPNNFEIANSFTFASSYSYKNFKASGGLIWRSGKPFTPISANGITNNQFDYELMNSGNLKNYMRVDVSVSQEFKIQKKLIAYAGLSIWNLLDRKNIINSYYRLNNNNQVYLVNQKALGLTPNFVFRLKF</sequence>
<evidence type="ECO:0000313" key="2">
    <source>
        <dbReference type="EMBL" id="MBW2962176.1"/>
    </source>
</evidence>
<organism evidence="2 3">
    <name type="scientific">Mesonia aestuariivivens</name>
    <dbReference type="NCBI Taxonomy" id="2796128"/>
    <lineage>
        <taxon>Bacteria</taxon>
        <taxon>Pseudomonadati</taxon>
        <taxon>Bacteroidota</taxon>
        <taxon>Flavobacteriia</taxon>
        <taxon>Flavobacteriales</taxon>
        <taxon>Flavobacteriaceae</taxon>
        <taxon>Mesonia</taxon>
    </lineage>
</organism>
<gene>
    <name evidence="2" type="ORF">KW502_10230</name>
</gene>
<feature type="domain" description="TonB-dependent receptor plug" evidence="1">
    <location>
        <begin position="151"/>
        <end position="222"/>
    </location>
</feature>
<dbReference type="Proteomes" id="UP000719267">
    <property type="component" value="Unassembled WGS sequence"/>
</dbReference>
<dbReference type="EMBL" id="JAHWDF010000010">
    <property type="protein sequence ID" value="MBW2962176.1"/>
    <property type="molecule type" value="Genomic_DNA"/>
</dbReference>
<evidence type="ECO:0000259" key="1">
    <source>
        <dbReference type="Pfam" id="PF07715"/>
    </source>
</evidence>
<dbReference type="Pfam" id="PF07715">
    <property type="entry name" value="Plug"/>
    <property type="match status" value="1"/>
</dbReference>
<proteinExistence type="predicted"/>
<dbReference type="InterPro" id="IPR012910">
    <property type="entry name" value="Plug_dom"/>
</dbReference>
<keyword evidence="3" id="KW-1185">Reference proteome</keyword>
<reference evidence="2 3" key="1">
    <citation type="submission" date="2021-07" db="EMBL/GenBank/DDBJ databases">
        <title>Mesonia aestuariivivens sp. nov., isolated from a tidal flat.</title>
        <authorList>
            <person name="Kim Y.-O."/>
            <person name="Yoon J.-H."/>
        </authorList>
    </citation>
    <scope>NUCLEOTIDE SEQUENCE [LARGE SCALE GENOMIC DNA]</scope>
    <source>
        <strain evidence="2 3">JHPTF-M18</strain>
    </source>
</reference>
<dbReference type="RefSeq" id="WP_219040463.1">
    <property type="nucleotide sequence ID" value="NZ_JAHWDF010000010.1"/>
</dbReference>
<accession>A0ABS6W2T6</accession>
<name>A0ABS6W2T6_9FLAO</name>
<comment type="caution">
    <text evidence="2">The sequence shown here is derived from an EMBL/GenBank/DDBJ whole genome shotgun (WGS) entry which is preliminary data.</text>
</comment>
<keyword evidence="2" id="KW-0675">Receptor</keyword>
<protein>
    <submittedName>
        <fullName evidence="2">TonB-dependent receptor plug domain-containing protein</fullName>
    </submittedName>
</protein>
<evidence type="ECO:0000313" key="3">
    <source>
        <dbReference type="Proteomes" id="UP000719267"/>
    </source>
</evidence>